<reference evidence="1 2" key="1">
    <citation type="submission" date="2020-02" db="EMBL/GenBank/DDBJ databases">
        <authorList>
            <person name="Ma Q."/>
            <person name="Huang Y."/>
            <person name="Song X."/>
            <person name="Pei D."/>
        </authorList>
    </citation>
    <scope>NUCLEOTIDE SEQUENCE [LARGE SCALE GENOMIC DNA]</scope>
    <source>
        <strain evidence="1">Sxm20200214</strain>
        <tissue evidence="1">Leaf</tissue>
    </source>
</reference>
<dbReference type="InterPro" id="IPR012340">
    <property type="entry name" value="NA-bd_OB-fold"/>
</dbReference>
<dbReference type="AlphaFoldDB" id="A0A8X7SCW5"/>
<gene>
    <name evidence="1" type="ORF">Bca52824_032564</name>
</gene>
<keyword evidence="2" id="KW-1185">Reference proteome</keyword>
<dbReference type="Proteomes" id="UP000886595">
    <property type="component" value="Unassembled WGS sequence"/>
</dbReference>
<name>A0A8X7SCW5_BRACI</name>
<proteinExistence type="predicted"/>
<accession>A0A8X7SCW5</accession>
<organism evidence="1 2">
    <name type="scientific">Brassica carinata</name>
    <name type="common">Ethiopian mustard</name>
    <name type="synonym">Abyssinian cabbage</name>
    <dbReference type="NCBI Taxonomy" id="52824"/>
    <lineage>
        <taxon>Eukaryota</taxon>
        <taxon>Viridiplantae</taxon>
        <taxon>Streptophyta</taxon>
        <taxon>Embryophyta</taxon>
        <taxon>Tracheophyta</taxon>
        <taxon>Spermatophyta</taxon>
        <taxon>Magnoliopsida</taxon>
        <taxon>eudicotyledons</taxon>
        <taxon>Gunneridae</taxon>
        <taxon>Pentapetalae</taxon>
        <taxon>rosids</taxon>
        <taxon>malvids</taxon>
        <taxon>Brassicales</taxon>
        <taxon>Brassicaceae</taxon>
        <taxon>Brassiceae</taxon>
        <taxon>Brassica</taxon>
    </lineage>
</organism>
<evidence type="ECO:0000313" key="1">
    <source>
        <dbReference type="EMBL" id="KAG2303913.1"/>
    </source>
</evidence>
<evidence type="ECO:0000313" key="2">
    <source>
        <dbReference type="Proteomes" id="UP000886595"/>
    </source>
</evidence>
<comment type="caution">
    <text evidence="1">The sequence shown here is derived from an EMBL/GenBank/DDBJ whole genome shotgun (WGS) entry which is preliminary data.</text>
</comment>
<dbReference type="SUPFAM" id="SSF50249">
    <property type="entry name" value="Nucleic acid-binding proteins"/>
    <property type="match status" value="1"/>
</dbReference>
<sequence length="148" mass="16964">MVLIPLPNSGSPPIKEPQLQPLMVAEERGHHLAVVVVRVGLCNRHLHHPVKFSDYTERLQFIYSLRKGTRFFYKTADFLWIAKVEKIGIFYVWCYIACAKCPSKLQPELISFTCGACHNENDDGVIRYRVQLLVPDVSENSECLFSLL</sequence>
<protein>
    <recommendedName>
        <fullName evidence="3">Replication factor A C-terminal domain-containing protein</fullName>
    </recommendedName>
</protein>
<evidence type="ECO:0008006" key="3">
    <source>
        <dbReference type="Google" id="ProtNLM"/>
    </source>
</evidence>
<dbReference type="Gene3D" id="2.40.50.140">
    <property type="entry name" value="Nucleic acid-binding proteins"/>
    <property type="match status" value="1"/>
</dbReference>
<dbReference type="EMBL" id="JAAMPC010000007">
    <property type="protein sequence ID" value="KAG2303913.1"/>
    <property type="molecule type" value="Genomic_DNA"/>
</dbReference>